<dbReference type="Pfam" id="PF13480">
    <property type="entry name" value="Acetyltransf_6"/>
    <property type="match status" value="1"/>
</dbReference>
<sequence>MKARLIHPGELDAGLIARWNVLRASNPVYRSPFYAASFTRAVGLARDDARVAVIEDAGEVVGFLPFHRTRSDVGKPIGGHINDYHGPILQAGRAFSSKLLLQAAKIAAYDFNHLPVSIGVTGEGAWAFSNSPQMDLGDGYDAYNGRKASPSWTKAQAQMRRRWRKTEAELGPIRFTTHDPCDNAFAQHWAMRRALHARLRVRPDFSYGWIRTVLEWIRATDEPDLAGVFSTMHAGDRLVAAHFGMRSAGVWHWWYPSYDLEAHNLSPGINLIDQCARAAQGEGIATFDFGRGDNHYKELFANQAVTLCEGSMTRAGSLAAGVRHASQALVSLAGKLPLGRMESYPQRAVARLISGVALPSRP</sequence>
<evidence type="ECO:0000313" key="3">
    <source>
        <dbReference type="Proteomes" id="UP000198281"/>
    </source>
</evidence>
<proteinExistence type="predicted"/>
<dbReference type="EMBL" id="FZOS01000025">
    <property type="protein sequence ID" value="SNS94202.1"/>
    <property type="molecule type" value="Genomic_DNA"/>
</dbReference>
<dbReference type="Proteomes" id="UP000198281">
    <property type="component" value="Unassembled WGS sequence"/>
</dbReference>
<gene>
    <name evidence="2" type="ORF">SAMN06295912_12532</name>
</gene>
<dbReference type="GO" id="GO:0016740">
    <property type="term" value="F:transferase activity"/>
    <property type="evidence" value="ECO:0007669"/>
    <property type="project" value="UniProtKB-KW"/>
</dbReference>
<reference evidence="3" key="1">
    <citation type="submission" date="2017-06" db="EMBL/GenBank/DDBJ databases">
        <authorList>
            <person name="Varghese N."/>
            <person name="Submissions S."/>
        </authorList>
    </citation>
    <scope>NUCLEOTIDE SEQUENCE [LARGE SCALE GENOMIC DNA]</scope>
    <source>
        <strain evidence="3">LNB2</strain>
    </source>
</reference>
<dbReference type="SUPFAM" id="SSF55729">
    <property type="entry name" value="Acyl-CoA N-acyltransferases (Nat)"/>
    <property type="match status" value="1"/>
</dbReference>
<dbReference type="Gene3D" id="3.40.630.30">
    <property type="match status" value="1"/>
</dbReference>
<keyword evidence="2" id="KW-0808">Transferase</keyword>
<accession>A0A239ILE1</accession>
<evidence type="ECO:0000259" key="1">
    <source>
        <dbReference type="Pfam" id="PF13480"/>
    </source>
</evidence>
<dbReference type="OrthoDB" id="3773784at2"/>
<dbReference type="InterPro" id="IPR016181">
    <property type="entry name" value="Acyl_CoA_acyltransferase"/>
</dbReference>
<protein>
    <submittedName>
        <fullName evidence="2">Acetyltransferase involved in cellulose biosynthesis, CelD/BcsL family</fullName>
    </submittedName>
</protein>
<keyword evidence="3" id="KW-1185">Reference proteome</keyword>
<feature type="domain" description="BioF2-like acetyltransferase" evidence="1">
    <location>
        <begin position="154"/>
        <end position="298"/>
    </location>
</feature>
<dbReference type="InterPro" id="IPR038740">
    <property type="entry name" value="BioF2-like_GNAT_dom"/>
</dbReference>
<dbReference type="AlphaFoldDB" id="A0A239ILE1"/>
<name>A0A239ILE1_9SPHN</name>
<organism evidence="2 3">
    <name type="scientific">Edaphosphingomonas laterariae</name>
    <dbReference type="NCBI Taxonomy" id="861865"/>
    <lineage>
        <taxon>Bacteria</taxon>
        <taxon>Pseudomonadati</taxon>
        <taxon>Pseudomonadota</taxon>
        <taxon>Alphaproteobacteria</taxon>
        <taxon>Sphingomonadales</taxon>
        <taxon>Rhizorhabdaceae</taxon>
        <taxon>Edaphosphingomonas</taxon>
    </lineage>
</organism>
<dbReference type="RefSeq" id="WP_089220752.1">
    <property type="nucleotide sequence ID" value="NZ_FZOS01000025.1"/>
</dbReference>
<evidence type="ECO:0000313" key="2">
    <source>
        <dbReference type="EMBL" id="SNS94202.1"/>
    </source>
</evidence>